<dbReference type="Pfam" id="PF13411">
    <property type="entry name" value="MerR_1"/>
    <property type="match status" value="1"/>
</dbReference>
<dbReference type="PANTHER" id="PTHR30204:SF98">
    <property type="entry name" value="HTH-TYPE TRANSCRIPTIONAL REGULATOR ADHR"/>
    <property type="match status" value="1"/>
</dbReference>
<accession>A0ABY5BQJ1</accession>
<dbReference type="SUPFAM" id="SSF46955">
    <property type="entry name" value="Putative DNA-binding domain"/>
    <property type="match status" value="1"/>
</dbReference>
<sequence>MNVKQASEATGTSSDTIRYYEKIGLIPRIKRDQVGNRQIDEGIIRRIKFARQMRAAGMSVKSLKKYIDLVDDDDDNAVEQKVILRSEVNLMLQRKHEIEQALALLTYKLDHYDDHMRAAEDKLTK</sequence>
<name>A0ABY5BQJ1_9LACO</name>
<evidence type="ECO:0000313" key="4">
    <source>
        <dbReference type="Proteomes" id="UP001056707"/>
    </source>
</evidence>
<dbReference type="PRINTS" id="PR00040">
    <property type="entry name" value="HTHMERR"/>
</dbReference>
<dbReference type="CDD" id="cd01109">
    <property type="entry name" value="HTH_YyaN"/>
    <property type="match status" value="1"/>
</dbReference>
<dbReference type="EMBL" id="CP097116">
    <property type="protein sequence ID" value="USS84498.1"/>
    <property type="molecule type" value="Genomic_DNA"/>
</dbReference>
<reference evidence="3" key="1">
    <citation type="submission" date="2022-05" db="EMBL/GenBank/DDBJ databases">
        <authorList>
            <person name="Oliphant S.A."/>
            <person name="Watson-Haigh N.S."/>
            <person name="Sumby K.M."/>
            <person name="Gardner J.M."/>
            <person name="Jiranek V."/>
        </authorList>
    </citation>
    <scope>NUCLEOTIDE SEQUENCE</scope>
    <source>
        <strain evidence="3">KI16_H9</strain>
    </source>
</reference>
<dbReference type="InterPro" id="IPR009061">
    <property type="entry name" value="DNA-bd_dom_put_sf"/>
</dbReference>
<gene>
    <name evidence="3" type="ORF">M3M35_04050</name>
</gene>
<keyword evidence="4" id="KW-1185">Reference proteome</keyword>
<evidence type="ECO:0000259" key="2">
    <source>
        <dbReference type="PROSITE" id="PS50937"/>
    </source>
</evidence>
<dbReference type="PROSITE" id="PS50937">
    <property type="entry name" value="HTH_MERR_2"/>
    <property type="match status" value="1"/>
</dbReference>
<proteinExistence type="predicted"/>
<evidence type="ECO:0000256" key="1">
    <source>
        <dbReference type="ARBA" id="ARBA00023125"/>
    </source>
</evidence>
<dbReference type="RefSeq" id="WP_252749401.1">
    <property type="nucleotide sequence ID" value="NZ_CP097116.1"/>
</dbReference>
<feature type="domain" description="HTH merR-type" evidence="2">
    <location>
        <begin position="1"/>
        <end position="69"/>
    </location>
</feature>
<dbReference type="PANTHER" id="PTHR30204">
    <property type="entry name" value="REDOX-CYCLING DRUG-SENSING TRANSCRIPTIONAL ACTIVATOR SOXR"/>
    <property type="match status" value="1"/>
</dbReference>
<protein>
    <submittedName>
        <fullName evidence="3">MerR family transcriptional regulator</fullName>
    </submittedName>
</protein>
<dbReference type="SMART" id="SM00422">
    <property type="entry name" value="HTH_MERR"/>
    <property type="match status" value="1"/>
</dbReference>
<dbReference type="InterPro" id="IPR000551">
    <property type="entry name" value="MerR-type_HTH_dom"/>
</dbReference>
<organism evidence="3 4">
    <name type="scientific">Fructilactobacillus myrtifloralis</name>
    <dbReference type="NCBI Taxonomy" id="2940301"/>
    <lineage>
        <taxon>Bacteria</taxon>
        <taxon>Bacillati</taxon>
        <taxon>Bacillota</taxon>
        <taxon>Bacilli</taxon>
        <taxon>Lactobacillales</taxon>
        <taxon>Lactobacillaceae</taxon>
        <taxon>Fructilactobacillus</taxon>
    </lineage>
</organism>
<dbReference type="InterPro" id="IPR047057">
    <property type="entry name" value="MerR_fam"/>
</dbReference>
<dbReference type="Gene3D" id="1.10.1660.10">
    <property type="match status" value="1"/>
</dbReference>
<dbReference type="Proteomes" id="UP001056707">
    <property type="component" value="Chromosome"/>
</dbReference>
<keyword evidence="1" id="KW-0238">DNA-binding</keyword>
<evidence type="ECO:0000313" key="3">
    <source>
        <dbReference type="EMBL" id="USS84498.1"/>
    </source>
</evidence>